<protein>
    <recommendedName>
        <fullName evidence="6">DUF1549 domain-containing protein</fullName>
    </recommendedName>
</protein>
<evidence type="ECO:0000313" key="4">
    <source>
        <dbReference type="EMBL" id="APZ91774.1"/>
    </source>
</evidence>
<proteinExistence type="predicted"/>
<dbReference type="Pfam" id="PF07587">
    <property type="entry name" value="PSD1"/>
    <property type="match status" value="1"/>
</dbReference>
<dbReference type="EMBL" id="CP017641">
    <property type="protein sequence ID" value="APZ91774.1"/>
    <property type="molecule type" value="Genomic_DNA"/>
</dbReference>
<dbReference type="InterPro" id="IPR011444">
    <property type="entry name" value="DUF1549"/>
</dbReference>
<evidence type="ECO:0000259" key="2">
    <source>
        <dbReference type="Pfam" id="PF07583"/>
    </source>
</evidence>
<organism evidence="4 5">
    <name type="scientific">Fuerstiella marisgermanici</name>
    <dbReference type="NCBI Taxonomy" id="1891926"/>
    <lineage>
        <taxon>Bacteria</taxon>
        <taxon>Pseudomonadati</taxon>
        <taxon>Planctomycetota</taxon>
        <taxon>Planctomycetia</taxon>
        <taxon>Planctomycetales</taxon>
        <taxon>Planctomycetaceae</taxon>
        <taxon>Fuerstiella</taxon>
    </lineage>
</organism>
<name>A0A1P8WCL5_9PLAN</name>
<dbReference type="InterPro" id="IPR022655">
    <property type="entry name" value="DUF1553"/>
</dbReference>
<keyword evidence="1" id="KW-0732">Signal</keyword>
<evidence type="ECO:0000256" key="1">
    <source>
        <dbReference type="SAM" id="SignalP"/>
    </source>
</evidence>
<feature type="signal peptide" evidence="1">
    <location>
        <begin position="1"/>
        <end position="28"/>
    </location>
</feature>
<dbReference type="OrthoDB" id="289126at2"/>
<feature type="domain" description="DUF1553" evidence="3">
    <location>
        <begin position="295"/>
        <end position="525"/>
    </location>
</feature>
<dbReference type="Proteomes" id="UP000187735">
    <property type="component" value="Chromosome"/>
</dbReference>
<dbReference type="PANTHER" id="PTHR35889:SF3">
    <property type="entry name" value="F-BOX DOMAIN-CONTAINING PROTEIN"/>
    <property type="match status" value="1"/>
</dbReference>
<dbReference type="AlphaFoldDB" id="A0A1P8WCL5"/>
<evidence type="ECO:0000313" key="5">
    <source>
        <dbReference type="Proteomes" id="UP000187735"/>
    </source>
</evidence>
<dbReference type="STRING" id="1891926.Fuma_01365"/>
<dbReference type="KEGG" id="fmr:Fuma_01365"/>
<sequence length="554" mass="63032" precursor="true">MKLMSKWIAIAVAATGTLLSFITSASYASDSSASDEGGASTLSVIEFVDAQIRQGYEDNEIEPSPRATDEEWVRRVYLDVVGRIPTLSEVKKFLADESPRKRGVLVDELLESPDYVRHFTAIWTNNCVGRGIPQGNNKPFSRAGMTKFFREVFAKNRPWDEVVVDLVTSEGHWEENGAVNYTLAQTQLPDEAVQLTAKTTKLFLGMQVQCTQCHNHPFNNWQQAQFWEFNSFFRQVRNINHQRANPTTGRREQQYREVVLQDFNGPVHYEKRSGLMQAALPKYFDKTIEPDAFDRRKEFARLLLENENGQTPLISKAFVNRTWSQFFGYGFTRPIDDMGPHNPASHPAVLDRLASEFVDVDYDVKKLVRWITTSEAYHLTSQFGEKNSIDKPSAGEMPLFSHMYIKSMQAEQLFDSLIAATNAHQAGSGGWDGQEEQRRRWMQQFVVAFDNDENDEATTFNGTIPQALMMMNSPLIETAVSAERGSFLFETFTRPGTDKEKMNDLYLAALSRKPSPIEVNNATKLIRGYRGNTAAAYQDLFWALLNSNEFILNH</sequence>
<dbReference type="RefSeq" id="WP_077023481.1">
    <property type="nucleotide sequence ID" value="NZ_CP017641.1"/>
</dbReference>
<dbReference type="PANTHER" id="PTHR35889">
    <property type="entry name" value="CYCLOINULO-OLIGOSACCHARIDE FRUCTANOTRANSFERASE-RELATED"/>
    <property type="match status" value="1"/>
</dbReference>
<dbReference type="Pfam" id="PF07583">
    <property type="entry name" value="PSCyt2"/>
    <property type="match status" value="1"/>
</dbReference>
<feature type="domain" description="DUF1549" evidence="2">
    <location>
        <begin position="48"/>
        <end position="237"/>
    </location>
</feature>
<evidence type="ECO:0000259" key="3">
    <source>
        <dbReference type="Pfam" id="PF07587"/>
    </source>
</evidence>
<evidence type="ECO:0008006" key="6">
    <source>
        <dbReference type="Google" id="ProtNLM"/>
    </source>
</evidence>
<accession>A0A1P8WCL5</accession>
<keyword evidence="5" id="KW-1185">Reference proteome</keyword>
<gene>
    <name evidence="4" type="ORF">Fuma_01365</name>
</gene>
<reference evidence="4 5" key="1">
    <citation type="journal article" date="2016" name="Front. Microbiol.">
        <title>Fuerstia marisgermanicae gen. nov., sp. nov., an Unusual Member of the Phylum Planctomycetes from the German Wadden Sea.</title>
        <authorList>
            <person name="Kohn T."/>
            <person name="Heuer A."/>
            <person name="Jogler M."/>
            <person name="Vollmers J."/>
            <person name="Boedeker C."/>
            <person name="Bunk B."/>
            <person name="Rast P."/>
            <person name="Borchert D."/>
            <person name="Glockner I."/>
            <person name="Freese H.M."/>
            <person name="Klenk H.P."/>
            <person name="Overmann J."/>
            <person name="Kaster A.K."/>
            <person name="Rohde M."/>
            <person name="Wiegand S."/>
            <person name="Jogler C."/>
        </authorList>
    </citation>
    <scope>NUCLEOTIDE SEQUENCE [LARGE SCALE GENOMIC DNA]</scope>
    <source>
        <strain evidence="4 5">NH11</strain>
    </source>
</reference>
<feature type="chain" id="PRO_5012704332" description="DUF1549 domain-containing protein" evidence="1">
    <location>
        <begin position="29"/>
        <end position="554"/>
    </location>
</feature>